<dbReference type="Gene3D" id="1.10.260.40">
    <property type="entry name" value="lambda repressor-like DNA-binding domains"/>
    <property type="match status" value="1"/>
</dbReference>
<protein>
    <submittedName>
        <fullName evidence="5">DNA-binding XRE family transcriptional regulator</fullName>
    </submittedName>
</protein>
<dbReference type="InterPro" id="IPR010982">
    <property type="entry name" value="Lambda_DNA-bd_dom_sf"/>
</dbReference>
<dbReference type="SUPFAM" id="SSF47413">
    <property type="entry name" value="lambda repressor-like DNA-binding domains"/>
    <property type="match status" value="1"/>
</dbReference>
<evidence type="ECO:0000256" key="2">
    <source>
        <dbReference type="ARBA" id="ARBA00023125"/>
    </source>
</evidence>
<dbReference type="RefSeq" id="WP_132947848.1">
    <property type="nucleotide sequence ID" value="NZ_SLUL01000004.1"/>
</dbReference>
<proteinExistence type="predicted"/>
<dbReference type="InterPro" id="IPR050807">
    <property type="entry name" value="TransReg_Diox_bact_type"/>
</dbReference>
<evidence type="ECO:0000259" key="4">
    <source>
        <dbReference type="PROSITE" id="PS50943"/>
    </source>
</evidence>
<dbReference type="Proteomes" id="UP000295658">
    <property type="component" value="Unassembled WGS sequence"/>
</dbReference>
<comment type="caution">
    <text evidence="5">The sequence shown here is derived from an EMBL/GenBank/DDBJ whole genome shotgun (WGS) entry which is preliminary data.</text>
</comment>
<dbReference type="InterPro" id="IPR001387">
    <property type="entry name" value="Cro/C1-type_HTH"/>
</dbReference>
<evidence type="ECO:0000313" key="6">
    <source>
        <dbReference type="Proteomes" id="UP000295658"/>
    </source>
</evidence>
<accession>A0A4R1QHD9</accession>
<keyword evidence="3" id="KW-0804">Transcription</keyword>
<dbReference type="SMART" id="SM00530">
    <property type="entry name" value="HTH_XRE"/>
    <property type="match status" value="1"/>
</dbReference>
<dbReference type="GO" id="GO:0003677">
    <property type="term" value="F:DNA binding"/>
    <property type="evidence" value="ECO:0007669"/>
    <property type="project" value="UniProtKB-KW"/>
</dbReference>
<dbReference type="Pfam" id="PF01381">
    <property type="entry name" value="HTH_3"/>
    <property type="match status" value="1"/>
</dbReference>
<dbReference type="GO" id="GO:0005829">
    <property type="term" value="C:cytosol"/>
    <property type="evidence" value="ECO:0007669"/>
    <property type="project" value="TreeGrafter"/>
</dbReference>
<evidence type="ECO:0000256" key="3">
    <source>
        <dbReference type="ARBA" id="ARBA00023163"/>
    </source>
</evidence>
<dbReference type="CDD" id="cd00093">
    <property type="entry name" value="HTH_XRE"/>
    <property type="match status" value="1"/>
</dbReference>
<dbReference type="PANTHER" id="PTHR46797">
    <property type="entry name" value="HTH-TYPE TRANSCRIPTIONAL REGULATOR"/>
    <property type="match status" value="1"/>
</dbReference>
<dbReference type="EMBL" id="SLUL01000004">
    <property type="protein sequence ID" value="TCL51088.1"/>
    <property type="molecule type" value="Genomic_DNA"/>
</dbReference>
<evidence type="ECO:0000256" key="1">
    <source>
        <dbReference type="ARBA" id="ARBA00023015"/>
    </source>
</evidence>
<feature type="domain" description="HTH cro/C1-type" evidence="4">
    <location>
        <begin position="18"/>
        <end position="72"/>
    </location>
</feature>
<reference evidence="5 6" key="1">
    <citation type="submission" date="2019-03" db="EMBL/GenBank/DDBJ databases">
        <title>Genomic Encyclopedia of Type Strains, Phase IV (KMG-IV): sequencing the most valuable type-strain genomes for metagenomic binning, comparative biology and taxonomic classification.</title>
        <authorList>
            <person name="Goeker M."/>
        </authorList>
    </citation>
    <scope>NUCLEOTIDE SEQUENCE [LARGE SCALE GENOMIC DNA]</scope>
    <source>
        <strain evidence="5 6">DSM 24979</strain>
    </source>
</reference>
<keyword evidence="1" id="KW-0805">Transcription regulation</keyword>
<gene>
    <name evidence="5" type="ORF">EDD69_104141</name>
</gene>
<name>A0A4R1QHD9_9BACL</name>
<keyword evidence="6" id="KW-1185">Reference proteome</keyword>
<dbReference type="OrthoDB" id="9814553at2"/>
<organism evidence="5 6">
    <name type="scientific">Thermolongibacillus altinsuensis</name>
    <dbReference type="NCBI Taxonomy" id="575256"/>
    <lineage>
        <taxon>Bacteria</taxon>
        <taxon>Bacillati</taxon>
        <taxon>Bacillota</taxon>
        <taxon>Bacilli</taxon>
        <taxon>Bacillales</taxon>
        <taxon>Anoxybacillaceae</taxon>
        <taxon>Thermolongibacillus</taxon>
    </lineage>
</organism>
<dbReference type="GO" id="GO:0003700">
    <property type="term" value="F:DNA-binding transcription factor activity"/>
    <property type="evidence" value="ECO:0007669"/>
    <property type="project" value="TreeGrafter"/>
</dbReference>
<dbReference type="AlphaFoldDB" id="A0A4R1QHD9"/>
<sequence length="81" mass="9304">MRNINDRDKVLKIIGNNIRSIRTCLNLSQEELAFKSGLHRTYIGAVERGEKNITILNLIKIANALEVRVQDLLDLDKEEDK</sequence>
<dbReference type="PANTHER" id="PTHR46797:SF23">
    <property type="entry name" value="HTH-TYPE TRANSCRIPTIONAL REGULATOR SUTR"/>
    <property type="match status" value="1"/>
</dbReference>
<evidence type="ECO:0000313" key="5">
    <source>
        <dbReference type="EMBL" id="TCL51088.1"/>
    </source>
</evidence>
<dbReference type="PROSITE" id="PS50943">
    <property type="entry name" value="HTH_CROC1"/>
    <property type="match status" value="1"/>
</dbReference>
<keyword evidence="2 5" id="KW-0238">DNA-binding</keyword>